<sequence length="293" mass="35016">MDDNKRNIIQETYELYQKVRSYDISKFVPEIEKLTAVIITKNEEKNIARCLDSLKFVDEIIVVDSGSTDKTKEIVYSYKDVILIETEWYGFVQNKRIGIEKSSNNWILWVDADEVVPEELANEWKTRIHQGTFHETGAIDCPRKTFFLGHWVKHSGWYPNRVIRFFARHRSDLSDNILHESVIPRKGYVVEHFKTDLLHYSYNSLYQYFDKMNKYGYAGAKELIRKKKFILFPHLFFEPIWTFFKFYILKRGFLDGRIGIIICMGAAFSNFIKYANYFFLKKYKYVDIEEKKD</sequence>
<reference evidence="4" key="1">
    <citation type="submission" date="2018-04" db="EMBL/GenBank/DDBJ databases">
        <title>Draft genome sequence of the Candidatus Spirobacillus cienkowskii, a pathogen of freshwater Daphnia species, reconstructed from hemolymph metagenomic reads.</title>
        <authorList>
            <person name="Bresciani L."/>
            <person name="Lemos L.N."/>
            <person name="Wale N."/>
            <person name="Lin J.Y."/>
            <person name="Fernandes G.R."/>
            <person name="Duffy M.A."/>
            <person name="Rodrigues J.M."/>
        </authorList>
    </citation>
    <scope>NUCLEOTIDE SEQUENCE [LARGE SCALE GENOMIC DNA]</scope>
    <source>
        <strain evidence="4">Binning01</strain>
    </source>
</reference>
<dbReference type="InterPro" id="IPR001173">
    <property type="entry name" value="Glyco_trans_2-like"/>
</dbReference>
<feature type="domain" description="Glycosyltransferase 2-like" evidence="3">
    <location>
        <begin position="36"/>
        <end position="155"/>
    </location>
</feature>
<dbReference type="Pfam" id="PF00535">
    <property type="entry name" value="Glycos_transf_2"/>
    <property type="match status" value="1"/>
</dbReference>
<feature type="transmembrane region" description="Helical" evidence="2">
    <location>
        <begin position="254"/>
        <end position="272"/>
    </location>
</feature>
<evidence type="ECO:0000256" key="2">
    <source>
        <dbReference type="SAM" id="Phobius"/>
    </source>
</evidence>
<dbReference type="CDD" id="cd02511">
    <property type="entry name" value="Beta4Glucosyltransferase"/>
    <property type="match status" value="1"/>
</dbReference>
<keyword evidence="2" id="KW-1133">Transmembrane helix</keyword>
<evidence type="ECO:0000256" key="1">
    <source>
        <dbReference type="ARBA" id="ARBA00038494"/>
    </source>
</evidence>
<protein>
    <submittedName>
        <fullName evidence="4">Glycosyltransferase family 2 protein</fullName>
    </submittedName>
</protein>
<dbReference type="PANTHER" id="PTHR43630:SF2">
    <property type="entry name" value="GLYCOSYLTRANSFERASE"/>
    <property type="match status" value="1"/>
</dbReference>
<dbReference type="SUPFAM" id="SSF53448">
    <property type="entry name" value="Nucleotide-diphospho-sugar transferases"/>
    <property type="match status" value="1"/>
</dbReference>
<comment type="similarity">
    <text evidence="1">Belongs to the glycosyltransferase 2 family. WaaE/KdtX subfamily.</text>
</comment>
<dbReference type="RefSeq" id="WP_338636068.1">
    <property type="nucleotide sequence ID" value="NZ_CP146516.1"/>
</dbReference>
<evidence type="ECO:0000313" key="4">
    <source>
        <dbReference type="EMBL" id="RDB35166.1"/>
    </source>
</evidence>
<dbReference type="Gene3D" id="3.90.550.10">
    <property type="entry name" value="Spore Coat Polysaccharide Biosynthesis Protein SpsA, Chain A"/>
    <property type="match status" value="1"/>
</dbReference>
<dbReference type="GO" id="GO:0016740">
    <property type="term" value="F:transferase activity"/>
    <property type="evidence" value="ECO:0007669"/>
    <property type="project" value="UniProtKB-KW"/>
</dbReference>
<dbReference type="PANTHER" id="PTHR43630">
    <property type="entry name" value="POLY-BETA-1,6-N-ACETYL-D-GLUCOSAMINE SYNTHASE"/>
    <property type="match status" value="1"/>
</dbReference>
<accession>A0A369KVJ1</accession>
<evidence type="ECO:0000313" key="5">
    <source>
        <dbReference type="Proteomes" id="UP000253934"/>
    </source>
</evidence>
<dbReference type="AlphaFoldDB" id="A0A369KVJ1"/>
<keyword evidence="2" id="KW-0812">Transmembrane</keyword>
<feature type="transmembrane region" description="Helical" evidence="2">
    <location>
        <begin position="229"/>
        <end position="248"/>
    </location>
</feature>
<keyword evidence="5" id="KW-1185">Reference proteome</keyword>
<proteinExistence type="inferred from homology"/>
<dbReference type="EMBL" id="QOVW01000099">
    <property type="protein sequence ID" value="RDB35166.1"/>
    <property type="molecule type" value="Genomic_DNA"/>
</dbReference>
<organism evidence="4 5">
    <name type="scientific">Spirobacillus cienkowskii</name>
    <dbReference type="NCBI Taxonomy" id="495820"/>
    <lineage>
        <taxon>Bacteria</taxon>
        <taxon>Pseudomonadati</taxon>
        <taxon>Bdellovibrionota</taxon>
        <taxon>Oligoflexia</taxon>
        <taxon>Silvanigrellales</taxon>
        <taxon>Spirobacillus</taxon>
    </lineage>
</organism>
<dbReference type="InterPro" id="IPR029044">
    <property type="entry name" value="Nucleotide-diphossugar_trans"/>
</dbReference>
<name>A0A369KVJ1_9BACT</name>
<evidence type="ECO:0000259" key="3">
    <source>
        <dbReference type="Pfam" id="PF00535"/>
    </source>
</evidence>
<comment type="caution">
    <text evidence="4">The sequence shown here is derived from an EMBL/GenBank/DDBJ whole genome shotgun (WGS) entry which is preliminary data.</text>
</comment>
<dbReference type="Proteomes" id="UP000253934">
    <property type="component" value="Unassembled WGS sequence"/>
</dbReference>
<keyword evidence="2" id="KW-0472">Membrane</keyword>
<gene>
    <name evidence="4" type="ORF">DCC88_11525</name>
</gene>